<proteinExistence type="predicted"/>
<name>A0A1G8WRI6_ANEMI</name>
<dbReference type="RefSeq" id="WP_255322242.1">
    <property type="nucleotide sequence ID" value="NZ_BJOA01000086.1"/>
</dbReference>
<dbReference type="AlphaFoldDB" id="A0A1G8WRI6"/>
<evidence type="ECO:0000313" key="1">
    <source>
        <dbReference type="EMBL" id="SDJ81002.1"/>
    </source>
</evidence>
<reference evidence="1 2" key="1">
    <citation type="submission" date="2016-10" db="EMBL/GenBank/DDBJ databases">
        <authorList>
            <person name="de Groot N.N."/>
        </authorList>
    </citation>
    <scope>NUCLEOTIDE SEQUENCE [LARGE SCALE GENOMIC DNA]</scope>
    <source>
        <strain evidence="1 2">DSM 2895</strain>
    </source>
</reference>
<dbReference type="Proteomes" id="UP000182836">
    <property type="component" value="Unassembled WGS sequence"/>
</dbReference>
<organism evidence="1 2">
    <name type="scientific">Aneurinibacillus migulanus</name>
    <name type="common">Bacillus migulanus</name>
    <dbReference type="NCBI Taxonomy" id="47500"/>
    <lineage>
        <taxon>Bacteria</taxon>
        <taxon>Bacillati</taxon>
        <taxon>Bacillota</taxon>
        <taxon>Bacilli</taxon>
        <taxon>Bacillales</taxon>
        <taxon>Paenibacillaceae</taxon>
        <taxon>Aneurinibacillus group</taxon>
        <taxon>Aneurinibacillus</taxon>
    </lineage>
</organism>
<dbReference type="GeneID" id="87589793"/>
<gene>
    <name evidence="1" type="ORF">SAMN04487909_1299</name>
</gene>
<sequence>MAVLRNVVQIRGDLLLKQDMTLKANDQNAIKQLKLKIQHY</sequence>
<protein>
    <submittedName>
        <fullName evidence="1">Uncharacterized protein</fullName>
    </submittedName>
</protein>
<accession>A0A1G8WRI6</accession>
<dbReference type="EMBL" id="FNED01000029">
    <property type="protein sequence ID" value="SDJ81002.1"/>
    <property type="molecule type" value="Genomic_DNA"/>
</dbReference>
<evidence type="ECO:0000313" key="2">
    <source>
        <dbReference type="Proteomes" id="UP000182836"/>
    </source>
</evidence>